<dbReference type="GeneID" id="105332114"/>
<keyword evidence="7 8" id="KW-0472">Membrane</keyword>
<evidence type="ECO:0000313" key="10">
    <source>
        <dbReference type="Proteomes" id="UP000005408"/>
    </source>
</evidence>
<dbReference type="InterPro" id="IPR009580">
    <property type="entry name" value="GPI_biosynthesis_protein_Pig-F"/>
</dbReference>
<evidence type="ECO:0000256" key="8">
    <source>
        <dbReference type="SAM" id="Phobius"/>
    </source>
</evidence>
<dbReference type="KEGG" id="crg:105332114"/>
<dbReference type="Pfam" id="PF06699">
    <property type="entry name" value="PIG-F"/>
    <property type="match status" value="1"/>
</dbReference>
<dbReference type="EnsemblMetazoa" id="G12619.1">
    <property type="protein sequence ID" value="G12619.1:cds"/>
    <property type="gene ID" value="G12619"/>
</dbReference>
<accession>A0A8W8I530</accession>
<reference evidence="9" key="1">
    <citation type="submission" date="2022-08" db="UniProtKB">
        <authorList>
            <consortium name="EnsemblMetazoa"/>
        </authorList>
    </citation>
    <scope>IDENTIFICATION</scope>
    <source>
        <strain evidence="9">05x7-T-G4-1.051#20</strain>
    </source>
</reference>
<dbReference type="OMA" id="DHEIKAM"/>
<evidence type="ECO:0000256" key="7">
    <source>
        <dbReference type="ARBA" id="ARBA00023136"/>
    </source>
</evidence>
<feature type="transmembrane region" description="Helical" evidence="8">
    <location>
        <begin position="14"/>
        <end position="35"/>
    </location>
</feature>
<evidence type="ECO:0000256" key="6">
    <source>
        <dbReference type="ARBA" id="ARBA00022989"/>
    </source>
</evidence>
<dbReference type="Proteomes" id="UP000005408">
    <property type="component" value="Unassembled WGS sequence"/>
</dbReference>
<evidence type="ECO:0000256" key="3">
    <source>
        <dbReference type="ARBA" id="ARBA00022502"/>
    </source>
</evidence>
<comment type="pathway">
    <text evidence="2">Glycolipid biosynthesis; glycosylphosphatidylinositol-anchor biosynthesis.</text>
</comment>
<dbReference type="EnsemblMetazoa" id="G12619.5">
    <property type="protein sequence ID" value="G12619.5:cds"/>
    <property type="gene ID" value="G12619"/>
</dbReference>
<keyword evidence="5" id="KW-0256">Endoplasmic reticulum</keyword>
<feature type="transmembrane region" description="Helical" evidence="8">
    <location>
        <begin position="202"/>
        <end position="220"/>
    </location>
</feature>
<dbReference type="OrthoDB" id="17366at2759"/>
<keyword evidence="3" id="KW-0337">GPI-anchor biosynthesis</keyword>
<feature type="transmembrane region" description="Helical" evidence="8">
    <location>
        <begin position="93"/>
        <end position="115"/>
    </location>
</feature>
<dbReference type="AlphaFoldDB" id="A0A8W8I530"/>
<sequence>MSAPMNTRLPSKDVYYFTIRSNIYLVVLIAVLTFLPWNTETILDIVSQTLRSSEIIIASILTSNLLIGVYVSQKSNFIKKSLSYRIRAILKGACYYMLATCFFHVIAVLYGAPFFENISQTFHFGALLASTAVFPGLCILGLNVSNWIRVFSQNGADLGPESVIQISAVSSIVGAWVGAFPIPLDWDRDWQEWPITCMVGNLLGYMTGLVISAIHLCVRYNQLRKHKVT</sequence>
<evidence type="ECO:0000256" key="5">
    <source>
        <dbReference type="ARBA" id="ARBA00022824"/>
    </source>
</evidence>
<keyword evidence="4 8" id="KW-0812">Transmembrane</keyword>
<dbReference type="GO" id="GO:0006506">
    <property type="term" value="P:GPI anchor biosynthetic process"/>
    <property type="evidence" value="ECO:0007669"/>
    <property type="project" value="UniProtKB-KW"/>
</dbReference>
<comment type="subcellular location">
    <subcellularLocation>
        <location evidence="1">Endoplasmic reticulum membrane</location>
        <topology evidence="1">Multi-pass membrane protein</topology>
    </subcellularLocation>
</comment>
<evidence type="ECO:0000313" key="9">
    <source>
        <dbReference type="EnsemblMetazoa" id="G12619.1:cds"/>
    </source>
</evidence>
<name>A0A8W8I530_MAGGI</name>
<dbReference type="GO" id="GO:0005789">
    <property type="term" value="C:endoplasmic reticulum membrane"/>
    <property type="evidence" value="ECO:0007669"/>
    <property type="project" value="UniProtKB-SubCell"/>
</dbReference>
<feature type="transmembrane region" description="Helical" evidence="8">
    <location>
        <begin position="163"/>
        <end position="182"/>
    </location>
</feature>
<keyword evidence="10" id="KW-1185">Reference proteome</keyword>
<evidence type="ECO:0000256" key="2">
    <source>
        <dbReference type="ARBA" id="ARBA00004687"/>
    </source>
</evidence>
<evidence type="ECO:0008006" key="11">
    <source>
        <dbReference type="Google" id="ProtNLM"/>
    </source>
</evidence>
<feature type="transmembrane region" description="Helical" evidence="8">
    <location>
        <begin position="55"/>
        <end position="72"/>
    </location>
</feature>
<evidence type="ECO:0000256" key="1">
    <source>
        <dbReference type="ARBA" id="ARBA00004477"/>
    </source>
</evidence>
<keyword evidence="6 8" id="KW-1133">Transmembrane helix</keyword>
<proteinExistence type="predicted"/>
<protein>
    <recommendedName>
        <fullName evidence="11">Phosphatidylinositol-glycan biosynthesis class F protein</fullName>
    </recommendedName>
</protein>
<feature type="transmembrane region" description="Helical" evidence="8">
    <location>
        <begin position="121"/>
        <end position="142"/>
    </location>
</feature>
<evidence type="ECO:0000256" key="4">
    <source>
        <dbReference type="ARBA" id="ARBA00022692"/>
    </source>
</evidence>
<organism evidence="9 10">
    <name type="scientific">Magallana gigas</name>
    <name type="common">Pacific oyster</name>
    <name type="synonym">Crassostrea gigas</name>
    <dbReference type="NCBI Taxonomy" id="29159"/>
    <lineage>
        <taxon>Eukaryota</taxon>
        <taxon>Metazoa</taxon>
        <taxon>Spiralia</taxon>
        <taxon>Lophotrochozoa</taxon>
        <taxon>Mollusca</taxon>
        <taxon>Bivalvia</taxon>
        <taxon>Autobranchia</taxon>
        <taxon>Pteriomorphia</taxon>
        <taxon>Ostreida</taxon>
        <taxon>Ostreoidea</taxon>
        <taxon>Ostreidae</taxon>
        <taxon>Magallana</taxon>
    </lineage>
</organism>